<reference evidence="1 2" key="1">
    <citation type="submission" date="2018-02" db="EMBL/GenBank/DDBJ databases">
        <title>Complete genome sequencing of Faecalibacterium prausnitzii strains isolated from the human gut.</title>
        <authorList>
            <person name="Fitzgerald B.C."/>
            <person name="Shkoporov A.N."/>
            <person name="Ross P.R."/>
            <person name="Hill C."/>
        </authorList>
    </citation>
    <scope>NUCLEOTIDE SEQUENCE [LARGE SCALE GENOMIC DNA]</scope>
    <source>
        <strain evidence="1 2">APC924/119</strain>
    </source>
</reference>
<comment type="caution">
    <text evidence="1">The sequence shown here is derived from an EMBL/GenBank/DDBJ whole genome shotgun (WGS) entry which is preliminary data.</text>
</comment>
<gene>
    <name evidence="1" type="ORF">C4N21_05235</name>
</gene>
<evidence type="ECO:0000313" key="1">
    <source>
        <dbReference type="EMBL" id="RAW66204.1"/>
    </source>
</evidence>
<evidence type="ECO:0000313" key="2">
    <source>
        <dbReference type="Proteomes" id="UP000250550"/>
    </source>
</evidence>
<organism evidence="1 2">
    <name type="scientific">Faecalibacterium prausnitzii</name>
    <dbReference type="NCBI Taxonomy" id="853"/>
    <lineage>
        <taxon>Bacteria</taxon>
        <taxon>Bacillati</taxon>
        <taxon>Bacillota</taxon>
        <taxon>Clostridia</taxon>
        <taxon>Eubacteriales</taxon>
        <taxon>Oscillospiraceae</taxon>
        <taxon>Faecalibacterium</taxon>
    </lineage>
</organism>
<dbReference type="EMBL" id="PRLF01000004">
    <property type="protein sequence ID" value="RAW66204.1"/>
    <property type="molecule type" value="Genomic_DNA"/>
</dbReference>
<name>A0A329UV46_9FIRM</name>
<proteinExistence type="predicted"/>
<sequence length="135" mass="15647">MEHERFIARRRARFDGIDGKVNIPYGTALTCQDGFLMHKNQRVCAVGSQNALDYFVQDDDGAGDLRGKLVDSIQRCLERRDAAYQTRWDKVWSSALCQRYRRPESDDHWLWARAFYDAPVIDLRAIATLVQLPVK</sequence>
<protein>
    <submittedName>
        <fullName evidence="1">Isoaspartyl peptidase</fullName>
    </submittedName>
</protein>
<dbReference type="AlphaFoldDB" id="A0A329UV46"/>
<dbReference type="Proteomes" id="UP000250550">
    <property type="component" value="Unassembled WGS sequence"/>
</dbReference>
<accession>A0A329UV46</accession>